<name>A0A521BJJ6_9SPHI</name>
<protein>
    <submittedName>
        <fullName evidence="1">Uncharacterized protein</fullName>
    </submittedName>
</protein>
<reference evidence="1 2" key="1">
    <citation type="submission" date="2017-05" db="EMBL/GenBank/DDBJ databases">
        <authorList>
            <person name="Varghese N."/>
            <person name="Submissions S."/>
        </authorList>
    </citation>
    <scope>NUCLEOTIDE SEQUENCE [LARGE SCALE GENOMIC DNA]</scope>
    <source>
        <strain evidence="1 2">DSM 19036</strain>
    </source>
</reference>
<dbReference type="OrthoDB" id="648163at2"/>
<dbReference type="RefSeq" id="WP_142527019.1">
    <property type="nucleotide sequence ID" value="NZ_CBCSJO010000003.1"/>
</dbReference>
<proteinExistence type="predicted"/>
<accession>A0A521BJJ6</accession>
<dbReference type="AlphaFoldDB" id="A0A521BJJ6"/>
<dbReference type="EMBL" id="FXTN01000002">
    <property type="protein sequence ID" value="SMO47314.1"/>
    <property type="molecule type" value="Genomic_DNA"/>
</dbReference>
<dbReference type="Pfam" id="PF19781">
    <property type="entry name" value="DUF6266"/>
    <property type="match status" value="1"/>
</dbReference>
<organism evidence="1 2">
    <name type="scientific">Pedobacter westerhofensis</name>
    <dbReference type="NCBI Taxonomy" id="425512"/>
    <lineage>
        <taxon>Bacteria</taxon>
        <taxon>Pseudomonadati</taxon>
        <taxon>Bacteroidota</taxon>
        <taxon>Sphingobacteriia</taxon>
        <taxon>Sphingobacteriales</taxon>
        <taxon>Sphingobacteriaceae</taxon>
        <taxon>Pedobacter</taxon>
    </lineage>
</organism>
<dbReference type="InterPro" id="IPR046233">
    <property type="entry name" value="DUF6266"/>
</dbReference>
<keyword evidence="2" id="KW-1185">Reference proteome</keyword>
<sequence>MKKIKKKKVPGITWRKGNNVRYFLNGELVERTIGITIKEPTQLQKTGRQAMKVVVGLLKPVKEFIEIGFNLEKKEPHDNAHNLARSTNKLNAIRGEYPNVQIDFEKALFSKGILPVNPEAKVQLVEKGLEFTWDPAFMEEGMWPNDQAMMLAYCDEKESAFFEIAGMRRSEGKDFLEITPYHQPVTLEVYLSFVAADRKSISNSVYLGQVKY</sequence>
<evidence type="ECO:0000313" key="2">
    <source>
        <dbReference type="Proteomes" id="UP000320300"/>
    </source>
</evidence>
<dbReference type="Proteomes" id="UP000320300">
    <property type="component" value="Unassembled WGS sequence"/>
</dbReference>
<gene>
    <name evidence="1" type="ORF">SAMN06265348_102354</name>
</gene>
<evidence type="ECO:0000313" key="1">
    <source>
        <dbReference type="EMBL" id="SMO47314.1"/>
    </source>
</evidence>